<dbReference type="AlphaFoldDB" id="A0A662D892"/>
<reference evidence="2 3" key="1">
    <citation type="submission" date="2018-06" db="EMBL/GenBank/DDBJ databases">
        <title>Extensive metabolic versatility and redundancy in microbially diverse, dynamic hydrothermal sediments.</title>
        <authorList>
            <person name="Dombrowski N."/>
            <person name="Teske A."/>
            <person name="Baker B.J."/>
        </authorList>
    </citation>
    <scope>NUCLEOTIDE SEQUENCE [LARGE SCALE GENOMIC DNA]</scope>
    <source>
        <strain evidence="2">B3_G15</strain>
    </source>
</reference>
<protein>
    <submittedName>
        <fullName evidence="2">Flavodoxin family protein</fullName>
    </submittedName>
</protein>
<dbReference type="Proteomes" id="UP000280417">
    <property type="component" value="Unassembled WGS sequence"/>
</dbReference>
<dbReference type="PROSITE" id="PS00201">
    <property type="entry name" value="FLAVODOXIN"/>
    <property type="match status" value="1"/>
</dbReference>
<proteinExistence type="predicted"/>
<evidence type="ECO:0000313" key="2">
    <source>
        <dbReference type="EMBL" id="RLE11655.1"/>
    </source>
</evidence>
<accession>A0A662D892</accession>
<dbReference type="GO" id="GO:0009055">
    <property type="term" value="F:electron transfer activity"/>
    <property type="evidence" value="ECO:0007669"/>
    <property type="project" value="InterPro"/>
</dbReference>
<dbReference type="Gene3D" id="3.40.50.360">
    <property type="match status" value="1"/>
</dbReference>
<dbReference type="GO" id="GO:0010181">
    <property type="term" value="F:FMN binding"/>
    <property type="evidence" value="ECO:0007669"/>
    <property type="project" value="InterPro"/>
</dbReference>
<dbReference type="EMBL" id="QMQA01000231">
    <property type="protein sequence ID" value="RLE11655.1"/>
    <property type="molecule type" value="Genomic_DNA"/>
</dbReference>
<feature type="domain" description="Flavodoxin-like" evidence="1">
    <location>
        <begin position="4"/>
        <end position="159"/>
    </location>
</feature>
<dbReference type="PANTHER" id="PTHR30546">
    <property type="entry name" value="FLAVODOXIN-RELATED PROTEIN WRBA-RELATED"/>
    <property type="match status" value="1"/>
</dbReference>
<gene>
    <name evidence="2" type="ORF">DRJ04_07635</name>
</gene>
<evidence type="ECO:0000313" key="3">
    <source>
        <dbReference type="Proteomes" id="UP000280417"/>
    </source>
</evidence>
<sequence length="159" mass="17078">MAKIGIIYYSRTGNTEKMAKAVYEGVKSEGVEVELKKVEEVSPEDLLGWDGIIVGSPCYYGLPAAPIKELFDRSVKYHGDLEGKVGAAFSSSTNVGGGNETTILAILQMMLIHGMIVKGTSKGDHYGPVSIEEPGKDVESQCKALGVRVAKLVKRMPLC</sequence>
<dbReference type="GO" id="GO:0016020">
    <property type="term" value="C:membrane"/>
    <property type="evidence" value="ECO:0007669"/>
    <property type="project" value="TreeGrafter"/>
</dbReference>
<dbReference type="InterPro" id="IPR001226">
    <property type="entry name" value="Flavodoxin_CS"/>
</dbReference>
<dbReference type="InterPro" id="IPR008254">
    <property type="entry name" value="Flavodoxin/NO_synth"/>
</dbReference>
<evidence type="ECO:0000259" key="1">
    <source>
        <dbReference type="PROSITE" id="PS50902"/>
    </source>
</evidence>
<dbReference type="Pfam" id="PF00258">
    <property type="entry name" value="Flavodoxin_1"/>
    <property type="match status" value="1"/>
</dbReference>
<comment type="caution">
    <text evidence="2">The sequence shown here is derived from an EMBL/GenBank/DDBJ whole genome shotgun (WGS) entry which is preliminary data.</text>
</comment>
<dbReference type="PANTHER" id="PTHR30546:SF57">
    <property type="entry name" value="FLAVODOXIN FAMILY PROTEIN"/>
    <property type="match status" value="1"/>
</dbReference>
<dbReference type="GO" id="GO:0003955">
    <property type="term" value="F:NAD(P)H dehydrogenase (quinone) activity"/>
    <property type="evidence" value="ECO:0007669"/>
    <property type="project" value="TreeGrafter"/>
</dbReference>
<organism evidence="2 3">
    <name type="scientific">Aerophobetes bacterium</name>
    <dbReference type="NCBI Taxonomy" id="2030807"/>
    <lineage>
        <taxon>Bacteria</taxon>
        <taxon>Candidatus Aerophobota</taxon>
    </lineage>
</organism>
<dbReference type="SUPFAM" id="SSF52218">
    <property type="entry name" value="Flavoproteins"/>
    <property type="match status" value="1"/>
</dbReference>
<dbReference type="PROSITE" id="PS50902">
    <property type="entry name" value="FLAVODOXIN_LIKE"/>
    <property type="match status" value="1"/>
</dbReference>
<name>A0A662D892_UNCAE</name>
<dbReference type="InterPro" id="IPR029039">
    <property type="entry name" value="Flavoprotein-like_sf"/>
</dbReference>